<name>A0ACD5XGN7_AVESA</name>
<reference evidence="1" key="2">
    <citation type="submission" date="2025-09" db="UniProtKB">
        <authorList>
            <consortium name="EnsemblPlants"/>
        </authorList>
    </citation>
    <scope>IDENTIFICATION</scope>
</reference>
<keyword evidence="2" id="KW-1185">Reference proteome</keyword>
<proteinExistence type="predicted"/>
<evidence type="ECO:0000313" key="2">
    <source>
        <dbReference type="Proteomes" id="UP001732700"/>
    </source>
</evidence>
<evidence type="ECO:0000313" key="1">
    <source>
        <dbReference type="EnsemblPlants" id="AVESA.00010b.r2.4DG0792080.1.CDS.1"/>
    </source>
</evidence>
<organism evidence="1 2">
    <name type="scientific">Avena sativa</name>
    <name type="common">Oat</name>
    <dbReference type="NCBI Taxonomy" id="4498"/>
    <lineage>
        <taxon>Eukaryota</taxon>
        <taxon>Viridiplantae</taxon>
        <taxon>Streptophyta</taxon>
        <taxon>Embryophyta</taxon>
        <taxon>Tracheophyta</taxon>
        <taxon>Spermatophyta</taxon>
        <taxon>Magnoliopsida</taxon>
        <taxon>Liliopsida</taxon>
        <taxon>Poales</taxon>
        <taxon>Poaceae</taxon>
        <taxon>BOP clade</taxon>
        <taxon>Pooideae</taxon>
        <taxon>Poodae</taxon>
        <taxon>Poeae</taxon>
        <taxon>Poeae Chloroplast Group 1 (Aveneae type)</taxon>
        <taxon>Aveninae</taxon>
        <taxon>Avena</taxon>
    </lineage>
</organism>
<protein>
    <submittedName>
        <fullName evidence="1">Uncharacterized protein</fullName>
    </submittedName>
</protein>
<dbReference type="Proteomes" id="UP001732700">
    <property type="component" value="Chromosome 4D"/>
</dbReference>
<accession>A0ACD5XGN7</accession>
<sequence length="480" mass="51868">MASRHQYHVVMVPYPAQSHVAPLMQLARLLHARGAHVTFVHTQFNYRRLVDAKGEAAVCPSSPGFRVEVIDDGLSLSVQQHDVAAVVDALRHNCQGPFRALLRKLPSSAMPPVTAVVADTVMTFAATEAREAGVPDVGFFTASACGLMGYFQFGELLKRGLVPLQDASCLAALATPLHWVPGMNHMQLKDMPSFCHTTDPDDTMVAATMEQMNTALHAKAIVLNTFYDLEKDVIDGLATFFPPIYTVGPLAEVASGGSDHLLLGAIDISIWQEDAQCLAWLDDKKASSVVYVNFGSIHVMTAAQLREFALGLASCGFPFLWIKRPDVVVDGEEDAVLPEEFLAAVARGAGLVVPWCAQPAVLKHPAVGLFVTHCGWNSLLEAAAAGMPLLCWPLFAEQTTNCRQVCECWGNGAEIPKEVEHGAVSALVREMMEGELGREKRAKAAEWKAAAQTATAEGGSSCRSVDRLVEDVLQIPCQRK</sequence>
<dbReference type="EnsemblPlants" id="AVESA.00010b.r2.4DG0792080.1">
    <property type="protein sequence ID" value="AVESA.00010b.r2.4DG0792080.1.CDS.1"/>
    <property type="gene ID" value="AVESA.00010b.r2.4DG0792080"/>
</dbReference>
<reference evidence="1" key="1">
    <citation type="submission" date="2021-05" db="EMBL/GenBank/DDBJ databases">
        <authorList>
            <person name="Scholz U."/>
            <person name="Mascher M."/>
            <person name="Fiebig A."/>
        </authorList>
    </citation>
    <scope>NUCLEOTIDE SEQUENCE [LARGE SCALE GENOMIC DNA]</scope>
</reference>